<evidence type="ECO:0000259" key="2">
    <source>
        <dbReference type="SMART" id="SM00092"/>
    </source>
</evidence>
<protein>
    <recommendedName>
        <fullName evidence="2">Ribonuclease A-domain domain-containing protein</fullName>
    </recommendedName>
</protein>
<dbReference type="AlphaFoldDB" id="A0AA47NR47"/>
<dbReference type="Proteomes" id="UP001174136">
    <property type="component" value="Unassembled WGS sequence"/>
</dbReference>
<dbReference type="Gene3D" id="3.10.130.10">
    <property type="entry name" value="Ribonuclease A-like domain"/>
    <property type="match status" value="1"/>
</dbReference>
<evidence type="ECO:0000313" key="4">
    <source>
        <dbReference type="Proteomes" id="UP001174136"/>
    </source>
</evidence>
<feature type="signal peptide" evidence="1">
    <location>
        <begin position="1"/>
        <end position="23"/>
    </location>
</feature>
<evidence type="ECO:0000313" key="3">
    <source>
        <dbReference type="EMBL" id="KAK0134345.1"/>
    </source>
</evidence>
<dbReference type="InterPro" id="IPR023412">
    <property type="entry name" value="RNaseA_domain"/>
</dbReference>
<feature type="chain" id="PRO_5041314046" description="Ribonuclease A-domain domain-containing protein" evidence="1">
    <location>
        <begin position="24"/>
        <end position="190"/>
    </location>
</feature>
<evidence type="ECO:0000256" key="1">
    <source>
        <dbReference type="SAM" id="SignalP"/>
    </source>
</evidence>
<dbReference type="InterPro" id="IPR036816">
    <property type="entry name" value="RNaseA-like_dom_sf"/>
</dbReference>
<comment type="caution">
    <text evidence="3">The sequence shown here is derived from an EMBL/GenBank/DDBJ whole genome shotgun (WGS) entry which is preliminary data.</text>
</comment>
<dbReference type="EMBL" id="JAOPHQ010005713">
    <property type="protein sequence ID" value="KAK0134345.1"/>
    <property type="molecule type" value="Genomic_DNA"/>
</dbReference>
<keyword evidence="4" id="KW-1185">Reference proteome</keyword>
<organism evidence="3 4">
    <name type="scientific">Merluccius polli</name>
    <name type="common">Benguela hake</name>
    <name type="synonym">Merluccius cadenati</name>
    <dbReference type="NCBI Taxonomy" id="89951"/>
    <lineage>
        <taxon>Eukaryota</taxon>
        <taxon>Metazoa</taxon>
        <taxon>Chordata</taxon>
        <taxon>Craniata</taxon>
        <taxon>Vertebrata</taxon>
        <taxon>Euteleostomi</taxon>
        <taxon>Actinopterygii</taxon>
        <taxon>Neopterygii</taxon>
        <taxon>Teleostei</taxon>
        <taxon>Neoteleostei</taxon>
        <taxon>Acanthomorphata</taxon>
        <taxon>Zeiogadaria</taxon>
        <taxon>Gadariae</taxon>
        <taxon>Gadiformes</taxon>
        <taxon>Gadoidei</taxon>
        <taxon>Merlucciidae</taxon>
        <taxon>Merluccius</taxon>
    </lineage>
</organism>
<accession>A0AA47NR47</accession>
<name>A0AA47NR47_MERPO</name>
<dbReference type="SMART" id="SM00092">
    <property type="entry name" value="RNAse_Pc"/>
    <property type="match status" value="1"/>
</dbReference>
<sequence length="190" mass="21123">MAGCRGLVSLALLCLWLCHNSLAKNDLPCQPSKWNNAFDTFQKRHVPSGAPHSMDQNVWEDYIRKHGCNRPTQSFLDPSDLERVKAVCSSQGGKRHKENLCISSQPFTFFTVRSDIGTCGIRNVRKETKHLILACELLDNQCLPVHFEGNTADLKPDNNARGCQAAAAGLKASWLWLLLSSALLLLMCSQ</sequence>
<reference evidence="3" key="1">
    <citation type="journal article" date="2023" name="Front. Mar. Sci.">
        <title>A new Merluccius polli reference genome to investigate the effects of global change in West African waters.</title>
        <authorList>
            <person name="Mateo J.L."/>
            <person name="Blanco-Fernandez C."/>
            <person name="Garcia-Vazquez E."/>
            <person name="Machado-Schiaffino G."/>
        </authorList>
    </citation>
    <scope>NUCLEOTIDE SEQUENCE</scope>
    <source>
        <strain evidence="3">C29</strain>
        <tissue evidence="3">Fin</tissue>
    </source>
</reference>
<feature type="domain" description="Ribonuclease A-domain" evidence="2">
    <location>
        <begin position="34"/>
        <end position="151"/>
    </location>
</feature>
<keyword evidence="1" id="KW-0732">Signal</keyword>
<proteinExistence type="predicted"/>
<gene>
    <name evidence="3" type="ORF">N1851_030106</name>
</gene>